<dbReference type="SUPFAM" id="SSF53850">
    <property type="entry name" value="Periplasmic binding protein-like II"/>
    <property type="match status" value="1"/>
</dbReference>
<dbReference type="PANTHER" id="PTHR35936:SF19">
    <property type="entry name" value="AMINO-ACID-BINDING PROTEIN YXEM-RELATED"/>
    <property type="match status" value="1"/>
</dbReference>
<name>A0A0G3GSZ5_9CORY</name>
<dbReference type="KEGG" id="cei:CEPID_12130"/>
<dbReference type="RefSeq" id="WP_047241119.1">
    <property type="nucleotide sequence ID" value="NZ_CP011541.1"/>
</dbReference>
<dbReference type="Proteomes" id="UP000035368">
    <property type="component" value="Chromosome"/>
</dbReference>
<keyword evidence="5" id="KW-1185">Reference proteome</keyword>
<sequence length="165" mass="17819">MNLSIKADLTTHRINKAVLAALLTLGLASCSTLSALPKDSEGALHRAQHEELRVGVTEHLPYTDVHDDGAVTGSEAQLIDGFAQSIGTKPRWVPGSEEALVKQLEDGEIDVIIGGLTKKTQWSKKVALTRPYDKETKTVMAVPMGENALLTSLERYLAETTGEVQ</sequence>
<feature type="domain" description="Solute-binding protein family 3/N-terminal" evidence="3">
    <location>
        <begin position="52"/>
        <end position="147"/>
    </location>
</feature>
<evidence type="ECO:0000313" key="5">
    <source>
        <dbReference type="Proteomes" id="UP000035368"/>
    </source>
</evidence>
<dbReference type="InterPro" id="IPR001638">
    <property type="entry name" value="Solute-binding_3/MltF_N"/>
</dbReference>
<dbReference type="PANTHER" id="PTHR35936">
    <property type="entry name" value="MEMBRANE-BOUND LYTIC MUREIN TRANSGLYCOSYLASE F"/>
    <property type="match status" value="1"/>
</dbReference>
<evidence type="ECO:0000256" key="1">
    <source>
        <dbReference type="ARBA" id="ARBA00022729"/>
    </source>
</evidence>
<keyword evidence="1 2" id="KW-0732">Signal</keyword>
<feature type="chain" id="PRO_5038979290" evidence="2">
    <location>
        <begin position="35"/>
        <end position="165"/>
    </location>
</feature>
<dbReference type="EMBL" id="CP011541">
    <property type="protein sequence ID" value="AKK04249.1"/>
    <property type="molecule type" value="Genomic_DNA"/>
</dbReference>
<accession>A0A0G3GSZ5</accession>
<dbReference type="PATRIC" id="fig|1050174.4.peg.2450"/>
<dbReference type="AlphaFoldDB" id="A0A0G3GSZ5"/>
<dbReference type="STRING" id="1050174.CEPID_12130"/>
<dbReference type="OrthoDB" id="6150901at2"/>
<dbReference type="Gene3D" id="3.40.190.10">
    <property type="entry name" value="Periplasmic binding protein-like II"/>
    <property type="match status" value="1"/>
</dbReference>
<proteinExistence type="predicted"/>
<evidence type="ECO:0000259" key="3">
    <source>
        <dbReference type="Pfam" id="PF00497"/>
    </source>
</evidence>
<gene>
    <name evidence="4" type="ORF">CEPID_12130</name>
</gene>
<evidence type="ECO:0000256" key="2">
    <source>
        <dbReference type="SAM" id="SignalP"/>
    </source>
</evidence>
<dbReference type="Pfam" id="PF00497">
    <property type="entry name" value="SBP_bac_3"/>
    <property type="match status" value="1"/>
</dbReference>
<protein>
    <submittedName>
        <fullName evidence="4">Extracellular solute-binding protein, family 3</fullName>
    </submittedName>
</protein>
<evidence type="ECO:0000313" key="4">
    <source>
        <dbReference type="EMBL" id="AKK04249.1"/>
    </source>
</evidence>
<organism evidence="4 5">
    <name type="scientific">Corynebacterium epidermidicanis</name>
    <dbReference type="NCBI Taxonomy" id="1050174"/>
    <lineage>
        <taxon>Bacteria</taxon>
        <taxon>Bacillati</taxon>
        <taxon>Actinomycetota</taxon>
        <taxon>Actinomycetes</taxon>
        <taxon>Mycobacteriales</taxon>
        <taxon>Corynebacteriaceae</taxon>
        <taxon>Corynebacterium</taxon>
    </lineage>
</organism>
<feature type="signal peptide" evidence="2">
    <location>
        <begin position="1"/>
        <end position="34"/>
    </location>
</feature>
<dbReference type="PROSITE" id="PS51257">
    <property type="entry name" value="PROKAR_LIPOPROTEIN"/>
    <property type="match status" value="1"/>
</dbReference>
<reference evidence="4 5" key="1">
    <citation type="submission" date="2015-05" db="EMBL/GenBank/DDBJ databases">
        <title>Complete genome sequence of Corynebacterium epidermidicanis DSM 45586, isolated from the skin of a dog suffering from pruritus.</title>
        <authorList>
            <person name="Ruckert C."/>
            <person name="Albersmeier A."/>
            <person name="Winkler A."/>
            <person name="Tauch A."/>
        </authorList>
    </citation>
    <scope>NUCLEOTIDE SEQUENCE [LARGE SCALE GENOMIC DNA]</scope>
    <source>
        <strain evidence="4 5">DSM 45586</strain>
    </source>
</reference>